<organism evidence="1 2">
    <name type="scientific">Nonomuraea corallina</name>
    <dbReference type="NCBI Taxonomy" id="2989783"/>
    <lineage>
        <taxon>Bacteria</taxon>
        <taxon>Bacillati</taxon>
        <taxon>Actinomycetota</taxon>
        <taxon>Actinomycetes</taxon>
        <taxon>Streptosporangiales</taxon>
        <taxon>Streptosporangiaceae</taxon>
        <taxon>Nonomuraea</taxon>
    </lineage>
</organism>
<protein>
    <recommendedName>
        <fullName evidence="3">DUF402 domain-containing protein</fullName>
    </recommendedName>
</protein>
<keyword evidence="2" id="KW-1185">Reference proteome</keyword>
<gene>
    <name evidence="1" type="ORF">OUY22_07575</name>
</gene>
<comment type="caution">
    <text evidence="1">The sequence shown here is derived from an EMBL/GenBank/DDBJ whole genome shotgun (WGS) entry which is preliminary data.</text>
</comment>
<evidence type="ECO:0000313" key="2">
    <source>
        <dbReference type="Proteomes" id="UP001144036"/>
    </source>
</evidence>
<evidence type="ECO:0008006" key="3">
    <source>
        <dbReference type="Google" id="ProtNLM"/>
    </source>
</evidence>
<evidence type="ECO:0000313" key="1">
    <source>
        <dbReference type="EMBL" id="MDA0633277.1"/>
    </source>
</evidence>
<dbReference type="EMBL" id="JAPNNL010000019">
    <property type="protein sequence ID" value="MDA0633277.1"/>
    <property type="molecule type" value="Genomic_DNA"/>
</dbReference>
<dbReference type="Proteomes" id="UP001144036">
    <property type="component" value="Unassembled WGS sequence"/>
</dbReference>
<reference evidence="1" key="1">
    <citation type="submission" date="2022-11" db="EMBL/GenBank/DDBJ databases">
        <title>Nonomuraea corallina sp. nov., a new species of the genus Nonomuraea isolated from sea side sediment in Thai sea.</title>
        <authorList>
            <person name="Ngamcharungchit C."/>
            <person name="Matsumoto A."/>
            <person name="Suriyachadkun C."/>
            <person name="Panbangred W."/>
            <person name="Inahashi Y."/>
            <person name="Intra B."/>
        </authorList>
    </citation>
    <scope>NUCLEOTIDE SEQUENCE</scope>
    <source>
        <strain evidence="1">MCN248</strain>
    </source>
</reference>
<dbReference type="RefSeq" id="WP_270154079.1">
    <property type="nucleotide sequence ID" value="NZ_JAPNNL010000019.1"/>
</dbReference>
<name>A0ABT4S7S7_9ACTN</name>
<sequence length="176" mass="19439">MLYVFGFERIGVAVSDLYFVDPQPNKGQEGPEHGVRVELRMLDQGELQGTVYAARPISLGRPIWRVDLLESVDGRPGSFDRTHHHPVFTDWNPGPRVFARDLSADPLGWLAERLSDLDGVLKQANVDETYPQDAVALRERAHEIISCVEGALADVRAGRLGTAPPEGGDSIRASWL</sequence>
<accession>A0ABT4S7S7</accession>
<proteinExistence type="predicted"/>